<gene>
    <name evidence="1" type="ORF">GHT06_011002</name>
</gene>
<name>A0AAD5KZ83_9CRUS</name>
<proteinExistence type="predicted"/>
<sequence length="134" mass="15121">MSMSNLGCYVIAVGTFTSPYKDLASCRPERGKGYTKRRWEGAKSDSVAQQVQDSVVVAVNSRLELIPGSWEKKSHQRMLATFIPVKVPVWTLFSVVFPVNQPTPSFIDDMSFRRPTRTLREDAWHRTGLCIPCA</sequence>
<dbReference type="AlphaFoldDB" id="A0AAD5KZ83"/>
<protein>
    <submittedName>
        <fullName evidence="1">Uncharacterized protein</fullName>
    </submittedName>
</protein>
<dbReference type="Proteomes" id="UP000820818">
    <property type="component" value="Linkage Group LG2"/>
</dbReference>
<organism evidence="1 2">
    <name type="scientific">Daphnia sinensis</name>
    <dbReference type="NCBI Taxonomy" id="1820382"/>
    <lineage>
        <taxon>Eukaryota</taxon>
        <taxon>Metazoa</taxon>
        <taxon>Ecdysozoa</taxon>
        <taxon>Arthropoda</taxon>
        <taxon>Crustacea</taxon>
        <taxon>Branchiopoda</taxon>
        <taxon>Diplostraca</taxon>
        <taxon>Cladocera</taxon>
        <taxon>Anomopoda</taxon>
        <taxon>Daphniidae</taxon>
        <taxon>Daphnia</taxon>
        <taxon>Daphnia similis group</taxon>
    </lineage>
</organism>
<accession>A0AAD5KZ83</accession>
<reference evidence="1 2" key="1">
    <citation type="submission" date="2022-05" db="EMBL/GenBank/DDBJ databases">
        <title>A multi-omics perspective on studying reproductive biology in Daphnia sinensis.</title>
        <authorList>
            <person name="Jia J."/>
        </authorList>
    </citation>
    <scope>NUCLEOTIDE SEQUENCE [LARGE SCALE GENOMIC DNA]</scope>
    <source>
        <strain evidence="1 2">WSL</strain>
    </source>
</reference>
<comment type="caution">
    <text evidence="1">The sequence shown here is derived from an EMBL/GenBank/DDBJ whole genome shotgun (WGS) entry which is preliminary data.</text>
</comment>
<dbReference type="EMBL" id="WJBH02000002">
    <property type="protein sequence ID" value="KAI9563539.1"/>
    <property type="molecule type" value="Genomic_DNA"/>
</dbReference>
<evidence type="ECO:0000313" key="1">
    <source>
        <dbReference type="EMBL" id="KAI9563539.1"/>
    </source>
</evidence>
<evidence type="ECO:0000313" key="2">
    <source>
        <dbReference type="Proteomes" id="UP000820818"/>
    </source>
</evidence>
<keyword evidence="2" id="KW-1185">Reference proteome</keyword>